<dbReference type="AlphaFoldDB" id="A0A239L1E5"/>
<evidence type="ECO:0000256" key="6">
    <source>
        <dbReference type="RuleBase" id="RU000489"/>
    </source>
</evidence>
<accession>A0A239L1E5</accession>
<dbReference type="GO" id="GO:0008843">
    <property type="term" value="F:endochitinase activity"/>
    <property type="evidence" value="ECO:0007669"/>
    <property type="project" value="UniProtKB-EC"/>
</dbReference>
<evidence type="ECO:0000256" key="4">
    <source>
        <dbReference type="ARBA" id="ARBA00023024"/>
    </source>
</evidence>
<dbReference type="PANTHER" id="PTHR11177:SF317">
    <property type="entry name" value="CHITINASE 12-RELATED"/>
    <property type="match status" value="1"/>
</dbReference>
<dbReference type="EC" id="3.2.1.14" evidence="2"/>
<reference evidence="9 10" key="1">
    <citation type="submission" date="2017-06" db="EMBL/GenBank/DDBJ databases">
        <authorList>
            <person name="Kim H.J."/>
            <person name="Triplett B.A."/>
        </authorList>
    </citation>
    <scope>NUCLEOTIDE SEQUENCE [LARGE SCALE GENOMIC DNA]</scope>
    <source>
        <strain evidence="9 10">DSM 18704</strain>
    </source>
</reference>
<dbReference type="OrthoDB" id="9812811at2"/>
<dbReference type="Proteomes" id="UP000198356">
    <property type="component" value="Unassembled WGS sequence"/>
</dbReference>
<dbReference type="GO" id="GO:0008061">
    <property type="term" value="F:chitin binding"/>
    <property type="evidence" value="ECO:0007669"/>
    <property type="project" value="InterPro"/>
</dbReference>
<evidence type="ECO:0000256" key="7">
    <source>
        <dbReference type="RuleBase" id="RU004453"/>
    </source>
</evidence>
<dbReference type="InterPro" id="IPR050314">
    <property type="entry name" value="Glycosyl_Hydrlase_18"/>
</dbReference>
<proteinExistence type="inferred from homology"/>
<dbReference type="GO" id="GO:0006032">
    <property type="term" value="P:chitin catabolic process"/>
    <property type="evidence" value="ECO:0007669"/>
    <property type="project" value="UniProtKB-KW"/>
</dbReference>
<feature type="domain" description="GH18" evidence="8">
    <location>
        <begin position="58"/>
        <end position="420"/>
    </location>
</feature>
<dbReference type="PANTHER" id="PTHR11177">
    <property type="entry name" value="CHITINASE"/>
    <property type="match status" value="1"/>
</dbReference>
<evidence type="ECO:0000313" key="9">
    <source>
        <dbReference type="EMBL" id="SNT24261.1"/>
    </source>
</evidence>
<keyword evidence="5 6" id="KW-0326">Glycosidase</keyword>
<organism evidence="9 10">
    <name type="scientific">Granulicella rosea</name>
    <dbReference type="NCBI Taxonomy" id="474952"/>
    <lineage>
        <taxon>Bacteria</taxon>
        <taxon>Pseudomonadati</taxon>
        <taxon>Acidobacteriota</taxon>
        <taxon>Terriglobia</taxon>
        <taxon>Terriglobales</taxon>
        <taxon>Acidobacteriaceae</taxon>
        <taxon>Granulicella</taxon>
    </lineage>
</organism>
<keyword evidence="4" id="KW-0624">Polysaccharide degradation</keyword>
<keyword evidence="4" id="KW-0146">Chitin degradation</keyword>
<dbReference type="InterPro" id="IPR029070">
    <property type="entry name" value="Chitinase_insertion_sf"/>
</dbReference>
<name>A0A239L1E5_9BACT</name>
<comment type="similarity">
    <text evidence="7">Belongs to the glycosyl hydrolase 18 family.</text>
</comment>
<dbReference type="InterPro" id="IPR001223">
    <property type="entry name" value="Glyco_hydro18_cat"/>
</dbReference>
<dbReference type="InterPro" id="IPR001579">
    <property type="entry name" value="Glyco_hydro_18_chit_AS"/>
</dbReference>
<dbReference type="EMBL" id="FZOU01000006">
    <property type="protein sequence ID" value="SNT24261.1"/>
    <property type="molecule type" value="Genomic_DNA"/>
</dbReference>
<evidence type="ECO:0000256" key="2">
    <source>
        <dbReference type="ARBA" id="ARBA00012729"/>
    </source>
</evidence>
<evidence type="ECO:0000256" key="3">
    <source>
        <dbReference type="ARBA" id="ARBA00022801"/>
    </source>
</evidence>
<keyword evidence="10" id="KW-1185">Reference proteome</keyword>
<dbReference type="Pfam" id="PF00704">
    <property type="entry name" value="Glyco_hydro_18"/>
    <property type="match status" value="1"/>
</dbReference>
<dbReference type="SUPFAM" id="SSF51445">
    <property type="entry name" value="(Trans)glycosidases"/>
    <property type="match status" value="1"/>
</dbReference>
<dbReference type="CDD" id="cd06548">
    <property type="entry name" value="GH18_chitinase"/>
    <property type="match status" value="1"/>
</dbReference>
<dbReference type="PROSITE" id="PS51910">
    <property type="entry name" value="GH18_2"/>
    <property type="match status" value="1"/>
</dbReference>
<comment type="catalytic activity">
    <reaction evidence="1">
        <text>Random endo-hydrolysis of N-acetyl-beta-D-glucosaminide (1-&gt;4)-beta-linkages in chitin and chitodextrins.</text>
        <dbReference type="EC" id="3.2.1.14"/>
    </reaction>
</comment>
<dbReference type="PROSITE" id="PS01095">
    <property type="entry name" value="GH18_1"/>
    <property type="match status" value="1"/>
</dbReference>
<dbReference type="InterPro" id="IPR011583">
    <property type="entry name" value="Chitinase_II/V-like_cat"/>
</dbReference>
<evidence type="ECO:0000313" key="10">
    <source>
        <dbReference type="Proteomes" id="UP000198356"/>
    </source>
</evidence>
<dbReference type="GO" id="GO:0005975">
    <property type="term" value="P:carbohydrate metabolic process"/>
    <property type="evidence" value="ECO:0007669"/>
    <property type="project" value="InterPro"/>
</dbReference>
<dbReference type="Gene3D" id="3.20.20.80">
    <property type="entry name" value="Glycosidases"/>
    <property type="match status" value="1"/>
</dbReference>
<sequence length="430" mass="46755">MARENPLQIPTFALYRGIVRPPRRVLQGMKFFAPRTLVRLALMLGAIATGAAAQNRQPLLTGYFPQWGLYNTPQYTVKNLADRASLLDQVNYAQGFVTNGRCSVADANADTNYTFPAAQSVDGIADTPTQPLRGSLNQMIKLKRRYPRLKLVISLEGRAADFAADAQPEARAAFVQSCVDLWIKGAVAPGVSLGSLFDGIDIDWEFPHEEDAANYIELLREFRRQMDAARPGLLLNVAVGPSPRMMGGADMGAVAGLVDQMGMMTYDFTGPWVKRTGFVSALSGDVGSGTVSRSVAGYLRAGVPPQKLLVGVPFYGYGWRLVPEDNNGLFQEGEPIRGDRSYREIEAKIADSTVYRDPESQAPWLFDGDVFWTYDDATSVAAKARYAVANGMGGLMIWELGEDNEAGALLHAGYEGLHAGTKTAIASKAR</sequence>
<dbReference type="SMART" id="SM00636">
    <property type="entry name" value="Glyco_18"/>
    <property type="match status" value="1"/>
</dbReference>
<gene>
    <name evidence="9" type="ORF">SAMN05421770_10636</name>
</gene>
<dbReference type="InterPro" id="IPR017853">
    <property type="entry name" value="GH"/>
</dbReference>
<dbReference type="Gene3D" id="3.10.50.10">
    <property type="match status" value="1"/>
</dbReference>
<keyword evidence="3 6" id="KW-0378">Hydrolase</keyword>
<keyword evidence="4" id="KW-0119">Carbohydrate metabolism</keyword>
<evidence type="ECO:0000256" key="1">
    <source>
        <dbReference type="ARBA" id="ARBA00000822"/>
    </source>
</evidence>
<evidence type="ECO:0000256" key="5">
    <source>
        <dbReference type="ARBA" id="ARBA00023295"/>
    </source>
</evidence>
<dbReference type="SUPFAM" id="SSF54556">
    <property type="entry name" value="Chitinase insertion domain"/>
    <property type="match status" value="1"/>
</dbReference>
<evidence type="ECO:0000259" key="8">
    <source>
        <dbReference type="PROSITE" id="PS51910"/>
    </source>
</evidence>
<protein>
    <recommendedName>
        <fullName evidence="2">chitinase</fullName>
        <ecNumber evidence="2">3.2.1.14</ecNumber>
    </recommendedName>
</protein>